<dbReference type="Gramene" id="PUZ56158">
    <property type="protein sequence ID" value="PUZ56158"/>
    <property type="gene ID" value="GQ55_5G273400"/>
</dbReference>
<feature type="region of interest" description="Disordered" evidence="1">
    <location>
        <begin position="1"/>
        <end position="81"/>
    </location>
</feature>
<feature type="compositionally biased region" description="Acidic residues" evidence="1">
    <location>
        <begin position="1"/>
        <end position="13"/>
    </location>
</feature>
<keyword evidence="3" id="KW-1185">Reference proteome</keyword>
<gene>
    <name evidence="2" type="ORF">GQ55_5G273400</name>
</gene>
<dbReference type="Proteomes" id="UP000244336">
    <property type="component" value="Chromosome 5"/>
</dbReference>
<evidence type="ECO:0008006" key="4">
    <source>
        <dbReference type="Google" id="ProtNLM"/>
    </source>
</evidence>
<evidence type="ECO:0000313" key="3">
    <source>
        <dbReference type="Proteomes" id="UP000244336"/>
    </source>
</evidence>
<accession>A0A2T7DKQ4</accession>
<feature type="compositionally biased region" description="Basic and acidic residues" evidence="1">
    <location>
        <begin position="20"/>
        <end position="48"/>
    </location>
</feature>
<protein>
    <recommendedName>
        <fullName evidence="4">DUF834 domain-containing protein</fullName>
    </recommendedName>
</protein>
<evidence type="ECO:0000313" key="2">
    <source>
        <dbReference type="EMBL" id="PUZ56158.1"/>
    </source>
</evidence>
<dbReference type="EMBL" id="CM009753">
    <property type="protein sequence ID" value="PUZ56158.1"/>
    <property type="molecule type" value="Genomic_DNA"/>
</dbReference>
<organism evidence="2 3">
    <name type="scientific">Panicum hallii var. hallii</name>
    <dbReference type="NCBI Taxonomy" id="1504633"/>
    <lineage>
        <taxon>Eukaryota</taxon>
        <taxon>Viridiplantae</taxon>
        <taxon>Streptophyta</taxon>
        <taxon>Embryophyta</taxon>
        <taxon>Tracheophyta</taxon>
        <taxon>Spermatophyta</taxon>
        <taxon>Magnoliopsida</taxon>
        <taxon>Liliopsida</taxon>
        <taxon>Poales</taxon>
        <taxon>Poaceae</taxon>
        <taxon>PACMAD clade</taxon>
        <taxon>Panicoideae</taxon>
        <taxon>Panicodae</taxon>
        <taxon>Paniceae</taxon>
        <taxon>Panicinae</taxon>
        <taxon>Panicum</taxon>
        <taxon>Panicum sect. Panicum</taxon>
    </lineage>
</organism>
<reference evidence="2 3" key="1">
    <citation type="submission" date="2018-04" db="EMBL/GenBank/DDBJ databases">
        <title>WGS assembly of Panicum hallii var. hallii HAL2.</title>
        <authorList>
            <person name="Lovell J."/>
            <person name="Jenkins J."/>
            <person name="Lowry D."/>
            <person name="Mamidi S."/>
            <person name="Sreedasyam A."/>
            <person name="Weng X."/>
            <person name="Barry K."/>
            <person name="Bonette J."/>
            <person name="Campitelli B."/>
            <person name="Daum C."/>
            <person name="Gordon S."/>
            <person name="Gould B."/>
            <person name="Lipzen A."/>
            <person name="MacQueen A."/>
            <person name="Palacio-Mejia J."/>
            <person name="Plott C."/>
            <person name="Shakirov E."/>
            <person name="Shu S."/>
            <person name="Yoshinaga Y."/>
            <person name="Zane M."/>
            <person name="Rokhsar D."/>
            <person name="Grimwood J."/>
            <person name="Schmutz J."/>
            <person name="Juenger T."/>
        </authorList>
    </citation>
    <scope>NUCLEOTIDE SEQUENCE [LARGE SCALE GENOMIC DNA]</scope>
    <source>
        <strain evidence="3">cv. HAL2</strain>
    </source>
</reference>
<dbReference type="AlphaFoldDB" id="A0A2T7DKQ4"/>
<evidence type="ECO:0000256" key="1">
    <source>
        <dbReference type="SAM" id="MobiDB-lite"/>
    </source>
</evidence>
<proteinExistence type="predicted"/>
<name>A0A2T7DKQ4_9POAL</name>
<sequence>MEEQECIEKEDGDGVSQVKWEGDGKSSRRPVRWERKKFEGVKARREVGHTSTSRRSRSGHTEMDGLGGLGLKTTMEAGFPV</sequence>